<dbReference type="EMBL" id="JAUEIE010000001">
    <property type="protein sequence ID" value="MDN0021537.1"/>
    <property type="molecule type" value="Genomic_DNA"/>
</dbReference>
<evidence type="ECO:0000256" key="3">
    <source>
        <dbReference type="ARBA" id="ARBA00023163"/>
    </source>
</evidence>
<reference evidence="6" key="1">
    <citation type="submission" date="2023-06" db="EMBL/GenBank/DDBJ databases">
        <authorList>
            <person name="Zeman M."/>
            <person name="Kubasova T."/>
            <person name="Jahodarova E."/>
            <person name="Nykrynova M."/>
            <person name="Rychlik I."/>
        </authorList>
    </citation>
    <scope>NUCLEOTIDE SEQUENCE</scope>
    <source>
        <strain evidence="6">ET15</strain>
        <strain evidence="5">ET37</strain>
    </source>
</reference>
<keyword evidence="3" id="KW-0804">Transcription</keyword>
<reference evidence="6" key="2">
    <citation type="submission" date="2023-08" db="EMBL/GenBank/DDBJ databases">
        <title>Identification and characterization of horizontal gene transfer across gut microbiota members of farm animals based on homology search.</title>
        <authorList>
            <person name="Schwarzerova J."/>
            <person name="Nykrynova M."/>
            <person name="Jureckova K."/>
            <person name="Cejkova D."/>
            <person name="Rychlik I."/>
        </authorList>
    </citation>
    <scope>NUCLEOTIDE SEQUENCE</scope>
    <source>
        <strain evidence="6">ET15</strain>
        <strain evidence="5">ET37</strain>
    </source>
</reference>
<sequence length="307" mass="34610">MSGIKKINLADNAVSKETLYNDGDIAIGNSLRGSEGEDAFMFDFHVMVLCTGGEISFRINSTPYTMRKNDVLICPPDMIVSGIRKSDGMQCRSIAVSPGYFRRILPMVNIDWNAKMAFETHPVFSLDEKDAALFCQYHALLQKKVASNLGKHRTEVIGSLMLAFLYEFGDVVDRFVERQGHTFSSAETIFNNFINMLTDMRPKKRSVSFYAGRLHITPKYLTAVCSGVSGCPASKIIDTYVVKDISYMLRYTRKSVKEISCDLDFPNISFFGKYVKKHLGVSPKNYRERFVKDAGTETGRDAAEKRE</sequence>
<dbReference type="InterPro" id="IPR009057">
    <property type="entry name" value="Homeodomain-like_sf"/>
</dbReference>
<dbReference type="InterPro" id="IPR018060">
    <property type="entry name" value="HTH_AraC"/>
</dbReference>
<evidence type="ECO:0000259" key="4">
    <source>
        <dbReference type="PROSITE" id="PS01124"/>
    </source>
</evidence>
<dbReference type="Proteomes" id="UP001167831">
    <property type="component" value="Unassembled WGS sequence"/>
</dbReference>
<name>A0AAW7JDP9_9BACT</name>
<evidence type="ECO:0000313" key="5">
    <source>
        <dbReference type="EMBL" id="MDN0021537.1"/>
    </source>
</evidence>
<dbReference type="SUPFAM" id="SSF46689">
    <property type="entry name" value="Homeodomain-like"/>
    <property type="match status" value="1"/>
</dbReference>
<dbReference type="RefSeq" id="WP_289824365.1">
    <property type="nucleotide sequence ID" value="NZ_JAUEIE010000001.1"/>
</dbReference>
<dbReference type="InterPro" id="IPR037923">
    <property type="entry name" value="HTH-like"/>
</dbReference>
<dbReference type="Proteomes" id="UP001168478">
    <property type="component" value="Unassembled WGS sequence"/>
</dbReference>
<dbReference type="AlphaFoldDB" id="A0AAW7JDP9"/>
<accession>A0AAW7JDP9</accession>
<evidence type="ECO:0000256" key="1">
    <source>
        <dbReference type="ARBA" id="ARBA00023015"/>
    </source>
</evidence>
<keyword evidence="7" id="KW-1185">Reference proteome</keyword>
<dbReference type="PANTHER" id="PTHR43280">
    <property type="entry name" value="ARAC-FAMILY TRANSCRIPTIONAL REGULATOR"/>
    <property type="match status" value="1"/>
</dbReference>
<gene>
    <name evidence="5" type="ORF">QVN81_00635</name>
    <name evidence="6" type="ORF">QVN84_00630</name>
</gene>
<proteinExistence type="predicted"/>
<evidence type="ECO:0000313" key="6">
    <source>
        <dbReference type="EMBL" id="MDN0024034.1"/>
    </source>
</evidence>
<organism evidence="6 8">
    <name type="scientific">Leyella lascolaii</name>
    <dbReference type="NCBI Taxonomy" id="1776379"/>
    <lineage>
        <taxon>Bacteria</taxon>
        <taxon>Pseudomonadati</taxon>
        <taxon>Bacteroidota</taxon>
        <taxon>Bacteroidia</taxon>
        <taxon>Bacteroidales</taxon>
        <taxon>Prevotellaceae</taxon>
        <taxon>Leyella</taxon>
    </lineage>
</organism>
<dbReference type="SMART" id="SM00342">
    <property type="entry name" value="HTH_ARAC"/>
    <property type="match status" value="1"/>
</dbReference>
<dbReference type="GO" id="GO:0043565">
    <property type="term" value="F:sequence-specific DNA binding"/>
    <property type="evidence" value="ECO:0007669"/>
    <property type="project" value="InterPro"/>
</dbReference>
<dbReference type="Pfam" id="PF02311">
    <property type="entry name" value="AraC_binding"/>
    <property type="match status" value="1"/>
</dbReference>
<evidence type="ECO:0000313" key="8">
    <source>
        <dbReference type="Proteomes" id="UP001168478"/>
    </source>
</evidence>
<dbReference type="PROSITE" id="PS01124">
    <property type="entry name" value="HTH_ARAC_FAMILY_2"/>
    <property type="match status" value="1"/>
</dbReference>
<dbReference type="EMBL" id="JAUEIF010000001">
    <property type="protein sequence ID" value="MDN0024034.1"/>
    <property type="molecule type" value="Genomic_DNA"/>
</dbReference>
<dbReference type="Gene3D" id="1.10.10.60">
    <property type="entry name" value="Homeodomain-like"/>
    <property type="match status" value="1"/>
</dbReference>
<dbReference type="SUPFAM" id="SSF51215">
    <property type="entry name" value="Regulatory protein AraC"/>
    <property type="match status" value="1"/>
</dbReference>
<protein>
    <submittedName>
        <fullName evidence="6">Helix-turn-helix transcriptional regulator</fullName>
    </submittedName>
</protein>
<dbReference type="GO" id="GO:0003700">
    <property type="term" value="F:DNA-binding transcription factor activity"/>
    <property type="evidence" value="ECO:0007669"/>
    <property type="project" value="InterPro"/>
</dbReference>
<keyword evidence="1" id="KW-0805">Transcription regulation</keyword>
<feature type="domain" description="HTH araC/xylS-type" evidence="4">
    <location>
        <begin position="191"/>
        <end position="289"/>
    </location>
</feature>
<keyword evidence="2" id="KW-0238">DNA-binding</keyword>
<evidence type="ECO:0000256" key="2">
    <source>
        <dbReference type="ARBA" id="ARBA00023125"/>
    </source>
</evidence>
<dbReference type="Pfam" id="PF12833">
    <property type="entry name" value="HTH_18"/>
    <property type="match status" value="1"/>
</dbReference>
<dbReference type="PANTHER" id="PTHR43280:SF32">
    <property type="entry name" value="TRANSCRIPTIONAL REGULATORY PROTEIN"/>
    <property type="match status" value="1"/>
</dbReference>
<dbReference type="InterPro" id="IPR003313">
    <property type="entry name" value="AraC-bd"/>
</dbReference>
<comment type="caution">
    <text evidence="6">The sequence shown here is derived from an EMBL/GenBank/DDBJ whole genome shotgun (WGS) entry which is preliminary data.</text>
</comment>
<evidence type="ECO:0000313" key="7">
    <source>
        <dbReference type="Proteomes" id="UP001167831"/>
    </source>
</evidence>